<reference evidence="3" key="1">
    <citation type="submission" date="2022-11" db="EMBL/GenBank/DDBJ databases">
        <authorList>
            <person name="Petersen C."/>
        </authorList>
    </citation>
    <scope>NUCLEOTIDE SEQUENCE</scope>
    <source>
        <strain evidence="3">IBT 26290</strain>
    </source>
</reference>
<evidence type="ECO:0000313" key="3">
    <source>
        <dbReference type="EMBL" id="KAJ5176729.1"/>
    </source>
</evidence>
<feature type="chain" id="PRO_5040771449" evidence="2">
    <location>
        <begin position="26"/>
        <end position="231"/>
    </location>
</feature>
<dbReference type="Proteomes" id="UP001149163">
    <property type="component" value="Unassembled WGS sequence"/>
</dbReference>
<protein>
    <submittedName>
        <fullName evidence="3">Uncharacterized protein</fullName>
    </submittedName>
</protein>
<organism evidence="3 4">
    <name type="scientific">Penicillium canariense</name>
    <dbReference type="NCBI Taxonomy" id="189055"/>
    <lineage>
        <taxon>Eukaryota</taxon>
        <taxon>Fungi</taxon>
        <taxon>Dikarya</taxon>
        <taxon>Ascomycota</taxon>
        <taxon>Pezizomycotina</taxon>
        <taxon>Eurotiomycetes</taxon>
        <taxon>Eurotiomycetidae</taxon>
        <taxon>Eurotiales</taxon>
        <taxon>Aspergillaceae</taxon>
        <taxon>Penicillium</taxon>
    </lineage>
</organism>
<evidence type="ECO:0000256" key="2">
    <source>
        <dbReference type="SAM" id="SignalP"/>
    </source>
</evidence>
<dbReference type="RefSeq" id="XP_056548337.1">
    <property type="nucleotide sequence ID" value="XM_056684731.1"/>
</dbReference>
<keyword evidence="4" id="KW-1185">Reference proteome</keyword>
<dbReference type="AlphaFoldDB" id="A0A9W9II33"/>
<sequence>MSPKSFTFSAALCLALAVGPASVLSVPQMNGLPLLGGDHAHDTAPATGDSEHDAGAGFDVGFPGGPGVRFGAGTHDEEHGPCGPGVNSLHAAGAGYDVGIPGGPGVRFGAGTVDAHHAVPCPEVVEVTPSSPAMVETTPASLVVVETAPATSTYVPVMIPPTYTTPIMIPTMMPAPAYASSTPVVVHSTPLVQHPAPTSTPSSQPVFNAGFPLAPSSGFLVAIPIILGLVY</sequence>
<feature type="signal peptide" evidence="2">
    <location>
        <begin position="1"/>
        <end position="25"/>
    </location>
</feature>
<dbReference type="OrthoDB" id="4510425at2759"/>
<name>A0A9W9II33_9EURO</name>
<gene>
    <name evidence="3" type="ORF">N7482_002606</name>
</gene>
<feature type="region of interest" description="Disordered" evidence="1">
    <location>
        <begin position="40"/>
        <end position="59"/>
    </location>
</feature>
<evidence type="ECO:0000313" key="4">
    <source>
        <dbReference type="Proteomes" id="UP001149163"/>
    </source>
</evidence>
<comment type="caution">
    <text evidence="3">The sequence shown here is derived from an EMBL/GenBank/DDBJ whole genome shotgun (WGS) entry which is preliminary data.</text>
</comment>
<reference evidence="3" key="2">
    <citation type="journal article" date="2023" name="IMA Fungus">
        <title>Comparative genomic study of the Penicillium genus elucidates a diverse pangenome and 15 lateral gene transfer events.</title>
        <authorList>
            <person name="Petersen C."/>
            <person name="Sorensen T."/>
            <person name="Nielsen M.R."/>
            <person name="Sondergaard T.E."/>
            <person name="Sorensen J.L."/>
            <person name="Fitzpatrick D.A."/>
            <person name="Frisvad J.C."/>
            <person name="Nielsen K.L."/>
        </authorList>
    </citation>
    <scope>NUCLEOTIDE SEQUENCE</scope>
    <source>
        <strain evidence="3">IBT 26290</strain>
    </source>
</reference>
<dbReference type="EMBL" id="JAPQKN010000001">
    <property type="protein sequence ID" value="KAJ5176729.1"/>
    <property type="molecule type" value="Genomic_DNA"/>
</dbReference>
<keyword evidence="2" id="KW-0732">Signal</keyword>
<dbReference type="GeneID" id="81423907"/>
<evidence type="ECO:0000256" key="1">
    <source>
        <dbReference type="SAM" id="MobiDB-lite"/>
    </source>
</evidence>
<accession>A0A9W9II33</accession>
<proteinExistence type="predicted"/>